<evidence type="ECO:0000256" key="9">
    <source>
        <dbReference type="ARBA" id="ARBA00029829"/>
    </source>
</evidence>
<evidence type="ECO:0000256" key="1">
    <source>
        <dbReference type="ARBA" id="ARBA00004167"/>
    </source>
</evidence>
<evidence type="ECO:0000313" key="14">
    <source>
        <dbReference type="EMBL" id="GAA1994996.1"/>
    </source>
</evidence>
<feature type="domain" description="Anti-sigma K factor RskA C-terminal" evidence="13">
    <location>
        <begin position="171"/>
        <end position="307"/>
    </location>
</feature>
<evidence type="ECO:0000256" key="4">
    <source>
        <dbReference type="ARBA" id="ARBA00022692"/>
    </source>
</evidence>
<organism evidence="14 15">
    <name type="scientific">Microbacterium pumilum</name>
    <dbReference type="NCBI Taxonomy" id="344165"/>
    <lineage>
        <taxon>Bacteria</taxon>
        <taxon>Bacillati</taxon>
        <taxon>Actinomycetota</taxon>
        <taxon>Actinomycetes</taxon>
        <taxon>Micrococcales</taxon>
        <taxon>Microbacteriaceae</taxon>
        <taxon>Microbacterium</taxon>
    </lineage>
</organism>
<keyword evidence="8" id="KW-0804">Transcription</keyword>
<evidence type="ECO:0000256" key="2">
    <source>
        <dbReference type="ARBA" id="ARBA00004236"/>
    </source>
</evidence>
<keyword evidence="5 12" id="KW-1133">Transmembrane helix</keyword>
<evidence type="ECO:0000313" key="15">
    <source>
        <dbReference type="Proteomes" id="UP001500326"/>
    </source>
</evidence>
<dbReference type="PANTHER" id="PTHR37461:SF1">
    <property type="entry name" value="ANTI-SIGMA-K FACTOR RSKA"/>
    <property type="match status" value="1"/>
</dbReference>
<feature type="compositionally biased region" description="Low complexity" evidence="11">
    <location>
        <begin position="109"/>
        <end position="120"/>
    </location>
</feature>
<keyword evidence="6" id="KW-0805">Transcription regulation</keyword>
<dbReference type="EMBL" id="BAAAOH010000001">
    <property type="protein sequence ID" value="GAA1994996.1"/>
    <property type="molecule type" value="Genomic_DNA"/>
</dbReference>
<feature type="transmembrane region" description="Helical" evidence="12">
    <location>
        <begin position="170"/>
        <end position="194"/>
    </location>
</feature>
<keyword evidence="3" id="KW-1003">Cell membrane</keyword>
<comment type="subcellular location">
    <subcellularLocation>
        <location evidence="2">Cell membrane</location>
    </subcellularLocation>
    <subcellularLocation>
        <location evidence="1">Membrane</location>
        <topology evidence="1">Single-pass membrane protein</topology>
    </subcellularLocation>
</comment>
<dbReference type="Proteomes" id="UP001500326">
    <property type="component" value="Unassembled WGS sequence"/>
</dbReference>
<comment type="caution">
    <text evidence="14">The sequence shown here is derived from an EMBL/GenBank/DDBJ whole genome shotgun (WGS) entry which is preliminary data.</text>
</comment>
<feature type="region of interest" description="Disordered" evidence="11">
    <location>
        <begin position="103"/>
        <end position="156"/>
    </location>
</feature>
<evidence type="ECO:0000256" key="6">
    <source>
        <dbReference type="ARBA" id="ARBA00023015"/>
    </source>
</evidence>
<dbReference type="InterPro" id="IPR041916">
    <property type="entry name" value="Anti_sigma_zinc_sf"/>
</dbReference>
<evidence type="ECO:0000256" key="11">
    <source>
        <dbReference type="SAM" id="MobiDB-lite"/>
    </source>
</evidence>
<evidence type="ECO:0000256" key="8">
    <source>
        <dbReference type="ARBA" id="ARBA00023163"/>
    </source>
</evidence>
<dbReference type="InterPro" id="IPR018764">
    <property type="entry name" value="RskA_C"/>
</dbReference>
<dbReference type="PANTHER" id="PTHR37461">
    <property type="entry name" value="ANTI-SIGMA-K FACTOR RSKA"/>
    <property type="match status" value="1"/>
</dbReference>
<keyword evidence="15" id="KW-1185">Reference proteome</keyword>
<gene>
    <name evidence="14" type="ORF">GCM10009777_33690</name>
</gene>
<feature type="region of interest" description="Disordered" evidence="11">
    <location>
        <begin position="295"/>
        <end position="314"/>
    </location>
</feature>
<accession>A0ABN2SYW5</accession>
<reference evidence="14 15" key="1">
    <citation type="journal article" date="2019" name="Int. J. Syst. Evol. Microbiol.">
        <title>The Global Catalogue of Microorganisms (GCM) 10K type strain sequencing project: providing services to taxonomists for standard genome sequencing and annotation.</title>
        <authorList>
            <consortium name="The Broad Institute Genomics Platform"/>
            <consortium name="The Broad Institute Genome Sequencing Center for Infectious Disease"/>
            <person name="Wu L."/>
            <person name="Ma J."/>
        </authorList>
    </citation>
    <scope>NUCLEOTIDE SEQUENCE [LARGE SCALE GENOMIC DNA]</scope>
    <source>
        <strain evidence="14 15">JCM 14902</strain>
    </source>
</reference>
<name>A0ABN2SYW5_9MICO</name>
<sequence length="314" mass="32348">MNEREFAELAAGFALDALSPDDLAAFLQARAQHPEWERFVAADVATAASLADGVSRVAPPPQIRTALLARIAGMTQGDRAETQASTSAPVIGVPETEILAVEPEPPVAEPELSVAEPELSVAETEPTVTEPAAPATDDGEPATGETTSAEPPPNTATIQTISRRNWTRGILALAASLVLLVTLGFGAVTLGQFINRPAAVVALEQIENAPDAQAATAEVADGGTATVHWSESLGKVVLVSDGLPSIAKDQSFEMWFVRDDGVQSAGTFDNASDATVLLDGTLQAGDTIAVTVEQQGGSPTGEPTTEPIVAIPTA</sequence>
<keyword evidence="7 12" id="KW-0472">Membrane</keyword>
<keyword evidence="4 12" id="KW-0812">Transmembrane</keyword>
<dbReference type="InterPro" id="IPR051474">
    <property type="entry name" value="Anti-sigma-K/W_factor"/>
</dbReference>
<evidence type="ECO:0000256" key="7">
    <source>
        <dbReference type="ARBA" id="ARBA00023136"/>
    </source>
</evidence>
<evidence type="ECO:0000256" key="10">
    <source>
        <dbReference type="ARBA" id="ARBA00030803"/>
    </source>
</evidence>
<dbReference type="Pfam" id="PF10099">
    <property type="entry name" value="RskA_C"/>
    <property type="match status" value="1"/>
</dbReference>
<protein>
    <recommendedName>
        <fullName evidence="10">Regulator of SigK</fullName>
    </recommendedName>
    <alternativeName>
        <fullName evidence="9">Sigma-K anti-sigma factor RskA</fullName>
    </alternativeName>
</protein>
<dbReference type="Gene3D" id="1.10.10.1320">
    <property type="entry name" value="Anti-sigma factor, zinc-finger domain"/>
    <property type="match status" value="1"/>
</dbReference>
<evidence type="ECO:0000256" key="5">
    <source>
        <dbReference type="ARBA" id="ARBA00022989"/>
    </source>
</evidence>
<feature type="compositionally biased region" description="Polar residues" evidence="11">
    <location>
        <begin position="144"/>
        <end position="156"/>
    </location>
</feature>
<evidence type="ECO:0000256" key="12">
    <source>
        <dbReference type="SAM" id="Phobius"/>
    </source>
</evidence>
<dbReference type="RefSeq" id="WP_344064954.1">
    <property type="nucleotide sequence ID" value="NZ_BAAAOH010000001.1"/>
</dbReference>
<evidence type="ECO:0000259" key="13">
    <source>
        <dbReference type="Pfam" id="PF10099"/>
    </source>
</evidence>
<evidence type="ECO:0000256" key="3">
    <source>
        <dbReference type="ARBA" id="ARBA00022475"/>
    </source>
</evidence>
<proteinExistence type="predicted"/>